<gene>
    <name evidence="1" type="ORF">LDG_8251</name>
</gene>
<evidence type="ECO:0008006" key="3">
    <source>
        <dbReference type="Google" id="ProtNLM"/>
    </source>
</evidence>
<accession>G9ESH7</accession>
<protein>
    <recommendedName>
        <fullName evidence="3">Macro domain-containing protein</fullName>
    </recommendedName>
</protein>
<dbReference type="OrthoDB" id="5636019at2"/>
<proteinExistence type="predicted"/>
<name>G9ESH7_9GAMM</name>
<organism evidence="1 2">
    <name type="scientific">Legionella drancourtii LLAP12</name>
    <dbReference type="NCBI Taxonomy" id="658187"/>
    <lineage>
        <taxon>Bacteria</taxon>
        <taxon>Pseudomonadati</taxon>
        <taxon>Pseudomonadota</taxon>
        <taxon>Gammaproteobacteria</taxon>
        <taxon>Legionellales</taxon>
        <taxon>Legionellaceae</taxon>
        <taxon>Legionella</taxon>
    </lineage>
</organism>
<evidence type="ECO:0000313" key="2">
    <source>
        <dbReference type="Proteomes" id="UP000002770"/>
    </source>
</evidence>
<sequence length="464" mass="52730">MPGPLNYTQYYQEQMSFLVSYIENKPLNAAQQTRAQRIKKNLARQQVHFTDDFLAITPGDELLATRIGYIPPKGARITHRASDKDQANAYRYLSLLAPDKDRANAYRHLTRQRLVYGPVDFYLDSQFATPTEIPIITTCAINLMGTSPHDSAKFNPNGVFNTAEYQKECDKLADFIVSAAKQHGHERLVMPAFGVGLYIKTLDPVSQIKARELMYKAFAQAAQRQQLHVDWIVWAKAPQKDQLQKQLSALSNQYIKPIIHEDFLQYGQELLANKVNAVLLNAGSDRTVGGRYTINMGCMDKLPVEEQMTQQSDLALLHTEYNRVMAENFKKQVAARRMNELMISAVIQAVEKYQAWYSSEADHRGPNGFFSWLRHGSTGQRRATDLVAQITRRGTDAEGLVNNLLKNPSTTYHRHSLSSFLLDELGKLAGSTWYGLKCNEKLLYEQHKVVAHLEYASQRMSPLK</sequence>
<dbReference type="Proteomes" id="UP000002770">
    <property type="component" value="Unassembled WGS sequence"/>
</dbReference>
<evidence type="ECO:0000313" key="1">
    <source>
        <dbReference type="EMBL" id="EHL29958.1"/>
    </source>
</evidence>
<dbReference type="InParanoid" id="G9ESH7"/>
<keyword evidence="2" id="KW-1185">Reference proteome</keyword>
<reference evidence="1 2" key="1">
    <citation type="journal article" date="2011" name="BMC Genomics">
        <title>Insight into cross-talk between intra-amoebal pathogens.</title>
        <authorList>
            <person name="Gimenez G."/>
            <person name="Bertelli C."/>
            <person name="Moliner C."/>
            <person name="Robert C."/>
            <person name="Raoult D."/>
            <person name="Fournier P.E."/>
            <person name="Greub G."/>
        </authorList>
    </citation>
    <scope>NUCLEOTIDE SEQUENCE [LARGE SCALE GENOMIC DNA]</scope>
    <source>
        <strain evidence="1 2">LLAP12</strain>
    </source>
</reference>
<dbReference type="EMBL" id="JH413843">
    <property type="protein sequence ID" value="EHL29958.1"/>
    <property type="molecule type" value="Genomic_DNA"/>
</dbReference>
<dbReference type="HOGENOM" id="CLU_588986_0_0_6"/>
<dbReference type="RefSeq" id="WP_006872133.1">
    <property type="nucleotide sequence ID" value="NZ_JH413843.1"/>
</dbReference>
<dbReference type="eggNOG" id="ENOG5031EPG">
    <property type="taxonomic scope" value="Bacteria"/>
</dbReference>
<dbReference type="AlphaFoldDB" id="G9ESH7"/>